<gene>
    <name evidence="1" type="ORF">MRB53_014732</name>
</gene>
<protein>
    <submittedName>
        <fullName evidence="1">Uncharacterized protein</fullName>
    </submittedName>
</protein>
<accession>A0ACC2KC02</accession>
<evidence type="ECO:0000313" key="1">
    <source>
        <dbReference type="EMBL" id="KAJ8618546.1"/>
    </source>
</evidence>
<sequence>MWALGKIQSNASVVGILGLHTVTLKAQQKVQCALGRTGCNVENFLGGSRALSKRSIEQNNYKICLKVYYSQIVFH</sequence>
<keyword evidence="2" id="KW-1185">Reference proteome</keyword>
<dbReference type="Proteomes" id="UP001234297">
    <property type="component" value="Chromosome 4"/>
</dbReference>
<reference evidence="1 2" key="1">
    <citation type="journal article" date="2022" name="Hortic Res">
        <title>A haplotype resolved chromosomal level avocado genome allows analysis of novel avocado genes.</title>
        <authorList>
            <person name="Nath O."/>
            <person name="Fletcher S.J."/>
            <person name="Hayward A."/>
            <person name="Shaw L.M."/>
            <person name="Masouleh A.K."/>
            <person name="Furtado A."/>
            <person name="Henry R.J."/>
            <person name="Mitter N."/>
        </authorList>
    </citation>
    <scope>NUCLEOTIDE SEQUENCE [LARGE SCALE GENOMIC DNA]</scope>
    <source>
        <strain evidence="2">cv. Hass</strain>
    </source>
</reference>
<name>A0ACC2KC02_PERAE</name>
<comment type="caution">
    <text evidence="1">The sequence shown here is derived from an EMBL/GenBank/DDBJ whole genome shotgun (WGS) entry which is preliminary data.</text>
</comment>
<evidence type="ECO:0000313" key="2">
    <source>
        <dbReference type="Proteomes" id="UP001234297"/>
    </source>
</evidence>
<organism evidence="1 2">
    <name type="scientific">Persea americana</name>
    <name type="common">Avocado</name>
    <dbReference type="NCBI Taxonomy" id="3435"/>
    <lineage>
        <taxon>Eukaryota</taxon>
        <taxon>Viridiplantae</taxon>
        <taxon>Streptophyta</taxon>
        <taxon>Embryophyta</taxon>
        <taxon>Tracheophyta</taxon>
        <taxon>Spermatophyta</taxon>
        <taxon>Magnoliopsida</taxon>
        <taxon>Magnoliidae</taxon>
        <taxon>Laurales</taxon>
        <taxon>Lauraceae</taxon>
        <taxon>Persea</taxon>
    </lineage>
</organism>
<dbReference type="EMBL" id="CM056812">
    <property type="protein sequence ID" value="KAJ8618546.1"/>
    <property type="molecule type" value="Genomic_DNA"/>
</dbReference>
<proteinExistence type="predicted"/>